<keyword evidence="2" id="KW-0812">Transmembrane</keyword>
<organism evidence="5 6">
    <name type="scientific">Litoribaculum gwangyangense</name>
    <dbReference type="NCBI Taxonomy" id="1130722"/>
    <lineage>
        <taxon>Bacteria</taxon>
        <taxon>Pseudomonadati</taxon>
        <taxon>Bacteroidota</taxon>
        <taxon>Flavobacteriia</taxon>
        <taxon>Flavobacteriales</taxon>
        <taxon>Flavobacteriaceae</taxon>
        <taxon>Litoribaculum</taxon>
    </lineage>
</organism>
<evidence type="ECO:0000256" key="2">
    <source>
        <dbReference type="SAM" id="Phobius"/>
    </source>
</evidence>
<feature type="transmembrane region" description="Helical" evidence="2">
    <location>
        <begin position="311"/>
        <end position="327"/>
    </location>
</feature>
<keyword evidence="6" id="KW-1185">Reference proteome</keyword>
<keyword evidence="2" id="KW-0472">Membrane</keyword>
<proteinExistence type="inferred from homology"/>
<dbReference type="SUPFAM" id="SSF53448">
    <property type="entry name" value="Nucleotide-diphospho-sugar transferases"/>
    <property type="match status" value="1"/>
</dbReference>
<dbReference type="InterPro" id="IPR029044">
    <property type="entry name" value="Nucleotide-diphossugar_trans"/>
</dbReference>
<dbReference type="Gene3D" id="3.90.550.10">
    <property type="entry name" value="Spore Coat Polysaccharide Biosynthesis Protein SpsA, Chain A"/>
    <property type="match status" value="1"/>
</dbReference>
<feature type="transmembrane region" description="Helical" evidence="2">
    <location>
        <begin position="283"/>
        <end position="305"/>
    </location>
</feature>
<dbReference type="Pfam" id="PF00535">
    <property type="entry name" value="Glycos_transf_2"/>
    <property type="match status" value="1"/>
</dbReference>
<dbReference type="PANTHER" id="PTHR43630">
    <property type="entry name" value="POLY-BETA-1,6-N-ACETYL-D-GLUCOSAMINE SYNTHASE"/>
    <property type="match status" value="1"/>
</dbReference>
<sequence>MGFLDVVFCTFVVVVFIQVLIYIFLFGKFAFLKQEKKTLSNIPVSVIICAKNEAKNLKVFLPLIIEQDYTNFEIVLINDGSQDKTLKVMQHFAKVHPNIKIVDVKPIEAFWGNKKYALTLGIKASKNDFLLFTDADCKPLSNQWIREMSSHFSDEKSIVLGYGAHSKIKKSFLNKLVRFETLTTAINYFSFAKAGIPYMGVGRNLAYAKKDFFDANGFISHIKVHSGDDDLFVNQVANENNTSICFSEESFTESNPKTSFKDWFKQKRRHVSTANHYKKKHKIFLGLIYITQFLFWFSTLIIFFALYKWPIVFSLFLLRIISQYIVLGYSAKKLNENDLIAFFPFLEIFLISAQLTIFINNLISKPNYWK</sequence>
<dbReference type="RefSeq" id="WP_345276808.1">
    <property type="nucleotide sequence ID" value="NZ_BAABJW010000003.1"/>
</dbReference>
<dbReference type="PANTHER" id="PTHR43630:SF2">
    <property type="entry name" value="GLYCOSYLTRANSFERASE"/>
    <property type="match status" value="1"/>
</dbReference>
<reference evidence="6" key="1">
    <citation type="journal article" date="2019" name="Int. J. Syst. Evol. Microbiol.">
        <title>The Global Catalogue of Microorganisms (GCM) 10K type strain sequencing project: providing services to taxonomists for standard genome sequencing and annotation.</title>
        <authorList>
            <consortium name="The Broad Institute Genomics Platform"/>
            <consortium name="The Broad Institute Genome Sequencing Center for Infectious Disease"/>
            <person name="Wu L."/>
            <person name="Ma J."/>
        </authorList>
    </citation>
    <scope>NUCLEOTIDE SEQUENCE [LARGE SCALE GENOMIC DNA]</scope>
    <source>
        <strain evidence="6">JCM 18325</strain>
    </source>
</reference>
<feature type="domain" description="Glycosyltransferase 2-like" evidence="3">
    <location>
        <begin position="45"/>
        <end position="171"/>
    </location>
</feature>
<comment type="similarity">
    <text evidence="1">Belongs to the glycosyltransferase 2 family. WaaE/KdtX subfamily.</text>
</comment>
<accession>A0ABP9CJ93</accession>
<dbReference type="EMBL" id="BAABJW010000003">
    <property type="protein sequence ID" value="GAA4812409.1"/>
    <property type="molecule type" value="Genomic_DNA"/>
</dbReference>
<feature type="transmembrane region" description="Helical" evidence="2">
    <location>
        <begin position="339"/>
        <end position="363"/>
    </location>
</feature>
<keyword evidence="2" id="KW-1133">Transmembrane helix</keyword>
<name>A0ABP9CJ93_9FLAO</name>
<comment type="caution">
    <text evidence="5">The sequence shown here is derived from an EMBL/GenBank/DDBJ whole genome shotgun (WGS) entry which is preliminary data.</text>
</comment>
<evidence type="ECO:0000313" key="5">
    <source>
        <dbReference type="EMBL" id="GAA4812409.1"/>
    </source>
</evidence>
<feature type="transmembrane region" description="Helical" evidence="2">
    <location>
        <begin position="6"/>
        <end position="27"/>
    </location>
</feature>
<dbReference type="Pfam" id="PF13632">
    <property type="entry name" value="Glyco_trans_2_3"/>
    <property type="match status" value="1"/>
</dbReference>
<evidence type="ECO:0000259" key="4">
    <source>
        <dbReference type="Pfam" id="PF13632"/>
    </source>
</evidence>
<dbReference type="InterPro" id="IPR001173">
    <property type="entry name" value="Glyco_trans_2-like"/>
</dbReference>
<evidence type="ECO:0000313" key="6">
    <source>
        <dbReference type="Proteomes" id="UP001501433"/>
    </source>
</evidence>
<gene>
    <name evidence="5" type="ORF">GCM10023330_19730</name>
</gene>
<evidence type="ECO:0000259" key="3">
    <source>
        <dbReference type="Pfam" id="PF00535"/>
    </source>
</evidence>
<evidence type="ECO:0000256" key="1">
    <source>
        <dbReference type="ARBA" id="ARBA00038494"/>
    </source>
</evidence>
<feature type="domain" description="Glycosyltransferase 2-like" evidence="4">
    <location>
        <begin position="178"/>
        <end position="320"/>
    </location>
</feature>
<protein>
    <submittedName>
        <fullName evidence="5">Glycosyltransferase</fullName>
    </submittedName>
</protein>
<dbReference type="Proteomes" id="UP001501433">
    <property type="component" value="Unassembled WGS sequence"/>
</dbReference>